<evidence type="ECO:0000313" key="14">
    <source>
        <dbReference type="Proteomes" id="UP000813463"/>
    </source>
</evidence>
<evidence type="ECO:0000256" key="11">
    <source>
        <dbReference type="PIRSR" id="PIRSR602401-1"/>
    </source>
</evidence>
<evidence type="ECO:0000256" key="12">
    <source>
        <dbReference type="RuleBase" id="RU000461"/>
    </source>
</evidence>
<dbReference type="GO" id="GO:0020037">
    <property type="term" value="F:heme binding"/>
    <property type="evidence" value="ECO:0007669"/>
    <property type="project" value="InterPro"/>
</dbReference>
<proteinExistence type="inferred from homology"/>
<feature type="transmembrane region" description="Helical" evidence="13">
    <location>
        <begin position="6"/>
        <end position="30"/>
    </location>
</feature>
<evidence type="ECO:0000256" key="1">
    <source>
        <dbReference type="ARBA" id="ARBA00004370"/>
    </source>
</evidence>
<evidence type="ECO:0000256" key="6">
    <source>
        <dbReference type="ARBA" id="ARBA00022989"/>
    </source>
</evidence>
<dbReference type="PANTHER" id="PTHR24282:SF255">
    <property type="entry name" value="CYTOCHROME P450 72A11-RELATED"/>
    <property type="match status" value="1"/>
</dbReference>
<dbReference type="Proteomes" id="UP000813463">
    <property type="component" value="Chromosome 4"/>
</dbReference>
<dbReference type="PRINTS" id="PR00385">
    <property type="entry name" value="P450"/>
</dbReference>
<keyword evidence="6 13" id="KW-1133">Transmembrane helix</keyword>
<evidence type="ECO:0000256" key="8">
    <source>
        <dbReference type="ARBA" id="ARBA00023004"/>
    </source>
</evidence>
<comment type="cofactor">
    <cofactor evidence="11">
        <name>heme</name>
        <dbReference type="ChEBI" id="CHEBI:30413"/>
    </cofactor>
</comment>
<evidence type="ECO:0000256" key="13">
    <source>
        <dbReference type="SAM" id="Phobius"/>
    </source>
</evidence>
<dbReference type="InterPro" id="IPR002401">
    <property type="entry name" value="Cyt_P450_E_grp-I"/>
</dbReference>
<reference evidence="15" key="2">
    <citation type="submission" date="2025-08" db="UniProtKB">
        <authorList>
            <consortium name="RefSeq"/>
        </authorList>
    </citation>
    <scope>IDENTIFICATION</scope>
    <source>
        <tissue evidence="15">Leaf</tissue>
    </source>
</reference>
<keyword evidence="5 11" id="KW-0479">Metal-binding</keyword>
<dbReference type="InterPro" id="IPR050665">
    <property type="entry name" value="Cytochrome_P450_Monooxygen"/>
</dbReference>
<keyword evidence="14" id="KW-1185">Reference proteome</keyword>
<comment type="similarity">
    <text evidence="2 12">Belongs to the cytochrome P450 family.</text>
</comment>
<evidence type="ECO:0000256" key="10">
    <source>
        <dbReference type="ARBA" id="ARBA00023136"/>
    </source>
</evidence>
<evidence type="ECO:0000256" key="5">
    <source>
        <dbReference type="ARBA" id="ARBA00022723"/>
    </source>
</evidence>
<dbReference type="GeneID" id="110800623"/>
<dbReference type="GO" id="GO:0016020">
    <property type="term" value="C:membrane"/>
    <property type="evidence" value="ECO:0007669"/>
    <property type="project" value="UniProtKB-SubCell"/>
</dbReference>
<evidence type="ECO:0000313" key="15">
    <source>
        <dbReference type="RefSeq" id="XP_021861627.2"/>
    </source>
</evidence>
<keyword evidence="9 12" id="KW-0503">Monooxygenase</keyword>
<keyword evidence="4 13" id="KW-0812">Transmembrane</keyword>
<evidence type="ECO:0000256" key="9">
    <source>
        <dbReference type="ARBA" id="ARBA00023033"/>
    </source>
</evidence>
<dbReference type="InterPro" id="IPR001128">
    <property type="entry name" value="Cyt_P450"/>
</dbReference>
<dbReference type="Gene3D" id="1.10.630.10">
    <property type="entry name" value="Cytochrome P450"/>
    <property type="match status" value="1"/>
</dbReference>
<evidence type="ECO:0000256" key="4">
    <source>
        <dbReference type="ARBA" id="ARBA00022692"/>
    </source>
</evidence>
<reference evidence="14" key="1">
    <citation type="journal article" date="2021" name="Nat. Commun.">
        <title>Genomic analyses provide insights into spinach domestication and the genetic basis of agronomic traits.</title>
        <authorList>
            <person name="Cai X."/>
            <person name="Sun X."/>
            <person name="Xu C."/>
            <person name="Sun H."/>
            <person name="Wang X."/>
            <person name="Ge C."/>
            <person name="Zhang Z."/>
            <person name="Wang Q."/>
            <person name="Fei Z."/>
            <person name="Jiao C."/>
            <person name="Wang Q."/>
        </authorList>
    </citation>
    <scope>NUCLEOTIDE SEQUENCE [LARGE SCALE GENOMIC DNA]</scope>
    <source>
        <strain evidence="14">cv. Varoflay</strain>
    </source>
</reference>
<dbReference type="PANTHER" id="PTHR24282">
    <property type="entry name" value="CYTOCHROME P450 FAMILY MEMBER"/>
    <property type="match status" value="1"/>
</dbReference>
<keyword evidence="8 11" id="KW-0408">Iron</keyword>
<dbReference type="PROSITE" id="PS00086">
    <property type="entry name" value="CYTOCHROME_P450"/>
    <property type="match status" value="1"/>
</dbReference>
<dbReference type="GO" id="GO:0004497">
    <property type="term" value="F:monooxygenase activity"/>
    <property type="evidence" value="ECO:0000318"/>
    <property type="project" value="GO_Central"/>
</dbReference>
<dbReference type="InterPro" id="IPR036396">
    <property type="entry name" value="Cyt_P450_sf"/>
</dbReference>
<dbReference type="PRINTS" id="PR00463">
    <property type="entry name" value="EP450I"/>
</dbReference>
<comment type="subcellular location">
    <subcellularLocation>
        <location evidence="1">Membrane</location>
    </subcellularLocation>
</comment>
<organism evidence="14 15">
    <name type="scientific">Spinacia oleracea</name>
    <name type="common">Spinach</name>
    <dbReference type="NCBI Taxonomy" id="3562"/>
    <lineage>
        <taxon>Eukaryota</taxon>
        <taxon>Viridiplantae</taxon>
        <taxon>Streptophyta</taxon>
        <taxon>Embryophyta</taxon>
        <taxon>Tracheophyta</taxon>
        <taxon>Spermatophyta</taxon>
        <taxon>Magnoliopsida</taxon>
        <taxon>eudicotyledons</taxon>
        <taxon>Gunneridae</taxon>
        <taxon>Pentapetalae</taxon>
        <taxon>Caryophyllales</taxon>
        <taxon>Chenopodiaceae</taxon>
        <taxon>Chenopodioideae</taxon>
        <taxon>Anserineae</taxon>
        <taxon>Spinacia</taxon>
    </lineage>
</organism>
<evidence type="ECO:0000256" key="3">
    <source>
        <dbReference type="ARBA" id="ARBA00022617"/>
    </source>
</evidence>
<name>A0A9R0J589_SPIOL</name>
<dbReference type="GO" id="GO:0005506">
    <property type="term" value="F:iron ion binding"/>
    <property type="evidence" value="ECO:0007669"/>
    <property type="project" value="InterPro"/>
</dbReference>
<dbReference type="InterPro" id="IPR017972">
    <property type="entry name" value="Cyt_P450_CS"/>
</dbReference>
<dbReference type="Pfam" id="PF00067">
    <property type="entry name" value="p450"/>
    <property type="match status" value="1"/>
</dbReference>
<dbReference type="AlphaFoldDB" id="A0A9R0J589"/>
<dbReference type="RefSeq" id="XP_021861627.2">
    <property type="nucleotide sequence ID" value="XM_022005935.2"/>
</dbReference>
<evidence type="ECO:0000256" key="2">
    <source>
        <dbReference type="ARBA" id="ARBA00010617"/>
    </source>
</evidence>
<gene>
    <name evidence="15" type="primary">LOC110800623</name>
</gene>
<dbReference type="SUPFAM" id="SSF48264">
    <property type="entry name" value="Cytochrome P450"/>
    <property type="match status" value="1"/>
</dbReference>
<evidence type="ECO:0000256" key="7">
    <source>
        <dbReference type="ARBA" id="ARBA00023002"/>
    </source>
</evidence>
<sequence length="521" mass="59690">MEVTIISIGISLVCVVLVSVSWFTLNWLWLKPKRLEKCLRNQGYKGNSYRLLHGDTKDRASMTIEARLEPPLPLMSNDVLPRALPFFNHTLNTHGRRCFVWNGPVPLVTIAEPELIREVLMKIHEFQKPTGNPLLKKVVSGLVLLEGQMWANRRKLLTPAFHMDKLKYMIPALWESSNYMVKEWEEMISRTGSYEIEVWSYLHKLSADLISRAAFGSSYEEGKRIFELLTEQLQIAVPVFNAVYIPGWRFVPTKANKRIVEIDVEIRTLLKGVIEKRKKAIKAGEKPKDDLLGILLETNFQDDIGHGNKRKQRIELTIEEVINESKLFYLAGQGTTSTLLVWTLIMLARHHDWQARARKEVLNMFGDRNPDFQGLNHLKIVNMILQEVLRLYPPVLELQRTVEEDIRVGDVFLPAGVLVNLPILLIQQDEKLWGDDAKEFKPERFSEGISKATKGNMSFFSFGWGPRICIGSNFAMIEAKMTLALILQRFSFELSPSYAHAPSAIGALRPQFDAPIIFNKL</sequence>
<keyword evidence="7 12" id="KW-0560">Oxidoreductase</keyword>
<accession>A0A9R0J589</accession>
<keyword evidence="3 11" id="KW-0349">Heme</keyword>
<dbReference type="GO" id="GO:0016705">
    <property type="term" value="F:oxidoreductase activity, acting on paired donors, with incorporation or reduction of molecular oxygen"/>
    <property type="evidence" value="ECO:0007669"/>
    <property type="project" value="InterPro"/>
</dbReference>
<keyword evidence="10 13" id="KW-0472">Membrane</keyword>
<protein>
    <submittedName>
        <fullName evidence="15">Cytochrome P450 CYP72A219</fullName>
    </submittedName>
</protein>
<feature type="binding site" description="axial binding residue" evidence="11">
    <location>
        <position position="469"/>
    </location>
    <ligand>
        <name>heme</name>
        <dbReference type="ChEBI" id="CHEBI:30413"/>
    </ligand>
    <ligandPart>
        <name>Fe</name>
        <dbReference type="ChEBI" id="CHEBI:18248"/>
    </ligandPart>
</feature>
<dbReference type="KEGG" id="soe:110800623"/>